<sequence length="364" mass="41621">MPSLTVPQIPHYEPAPVTNEALDYADLAIIDLSKSTSPEGKSQLVSQLREAMLSKGFFYVVGHGYSKAQMERMFDIADVPFSQVSDEEKEKYVAPTKQTGSYQGYKLRQYWHIDGGVRDQIENYNINHDVNKRAHPEAIRPLLPEISQFAHHTHMNVLSPILRLMALGLELPEDTLVNMHEWDAESETYVRFMKYYPRSEEDEQKTKNVWLKGHTDFGSISILYSQPVAALQILAQDGTWKWIKHIDNAIVINAGDAMEFLSGGFYRATIHRVIQPPPDQRHYTRLGIFYFCLANDDVKLAPLVASPLLQRVGIKRRFEKDEDAPLMVQWRKARTSAYGQTALSKSSEKIEEEVINGVVVKHYN</sequence>
<evidence type="ECO:0000259" key="2">
    <source>
        <dbReference type="Pfam" id="PF14226"/>
    </source>
</evidence>
<dbReference type="InterPro" id="IPR050231">
    <property type="entry name" value="Iron_ascorbate_oxido_reductase"/>
</dbReference>
<dbReference type="PRINTS" id="PR00682">
    <property type="entry name" value="IPNSYNTHASE"/>
</dbReference>
<protein>
    <submittedName>
        <fullName evidence="3">Clavaminate synthase-like protein</fullName>
    </submittedName>
</protein>
<dbReference type="InterPro" id="IPR044861">
    <property type="entry name" value="IPNS-like_FE2OG_OXY"/>
</dbReference>
<dbReference type="OrthoDB" id="406156at2759"/>
<feature type="domain" description="Non-haem dioxygenase N-terminal" evidence="2">
    <location>
        <begin position="29"/>
        <end position="134"/>
    </location>
</feature>
<evidence type="ECO:0000313" key="4">
    <source>
        <dbReference type="Proteomes" id="UP000799118"/>
    </source>
</evidence>
<organism evidence="3 4">
    <name type="scientific">Gymnopus androsaceus JB14</name>
    <dbReference type="NCBI Taxonomy" id="1447944"/>
    <lineage>
        <taxon>Eukaryota</taxon>
        <taxon>Fungi</taxon>
        <taxon>Dikarya</taxon>
        <taxon>Basidiomycota</taxon>
        <taxon>Agaricomycotina</taxon>
        <taxon>Agaricomycetes</taxon>
        <taxon>Agaricomycetidae</taxon>
        <taxon>Agaricales</taxon>
        <taxon>Marasmiineae</taxon>
        <taxon>Omphalotaceae</taxon>
        <taxon>Gymnopus</taxon>
    </lineage>
</organism>
<accession>A0A6A4I4Q7</accession>
<dbReference type="SUPFAM" id="SSF51197">
    <property type="entry name" value="Clavaminate synthase-like"/>
    <property type="match status" value="1"/>
</dbReference>
<dbReference type="InterPro" id="IPR027443">
    <property type="entry name" value="IPNS-like_sf"/>
</dbReference>
<dbReference type="AlphaFoldDB" id="A0A6A4I4Q7"/>
<dbReference type="Pfam" id="PF03171">
    <property type="entry name" value="2OG-FeII_Oxy"/>
    <property type="match status" value="1"/>
</dbReference>
<dbReference type="Pfam" id="PF14226">
    <property type="entry name" value="DIOX_N"/>
    <property type="match status" value="1"/>
</dbReference>
<dbReference type="Gene3D" id="2.60.120.330">
    <property type="entry name" value="B-lactam Antibiotic, Isopenicillin N Synthase, Chain"/>
    <property type="match status" value="1"/>
</dbReference>
<name>A0A6A4I4Q7_9AGAR</name>
<reference evidence="3" key="1">
    <citation type="journal article" date="2019" name="Environ. Microbiol.">
        <title>Fungal ecological strategies reflected in gene transcription - a case study of two litter decomposers.</title>
        <authorList>
            <person name="Barbi F."/>
            <person name="Kohler A."/>
            <person name="Barry K."/>
            <person name="Baskaran P."/>
            <person name="Daum C."/>
            <person name="Fauchery L."/>
            <person name="Ihrmark K."/>
            <person name="Kuo A."/>
            <person name="LaButti K."/>
            <person name="Lipzen A."/>
            <person name="Morin E."/>
            <person name="Grigoriev I.V."/>
            <person name="Henrissat B."/>
            <person name="Lindahl B."/>
            <person name="Martin F."/>
        </authorList>
    </citation>
    <scope>NUCLEOTIDE SEQUENCE</scope>
    <source>
        <strain evidence="3">JB14</strain>
    </source>
</reference>
<gene>
    <name evidence="3" type="ORF">BT96DRAFT_876517</name>
</gene>
<evidence type="ECO:0000313" key="3">
    <source>
        <dbReference type="EMBL" id="KAE9405506.1"/>
    </source>
</evidence>
<dbReference type="InterPro" id="IPR026992">
    <property type="entry name" value="DIOX_N"/>
</dbReference>
<feature type="domain" description="Isopenicillin N synthase-like Fe(2+) 2OG dioxygenase" evidence="1">
    <location>
        <begin position="192"/>
        <end position="292"/>
    </location>
</feature>
<dbReference type="Proteomes" id="UP000799118">
    <property type="component" value="Unassembled WGS sequence"/>
</dbReference>
<dbReference type="EMBL" id="ML769408">
    <property type="protein sequence ID" value="KAE9405506.1"/>
    <property type="molecule type" value="Genomic_DNA"/>
</dbReference>
<evidence type="ECO:0000259" key="1">
    <source>
        <dbReference type="Pfam" id="PF03171"/>
    </source>
</evidence>
<keyword evidence="4" id="KW-1185">Reference proteome</keyword>
<dbReference type="PANTHER" id="PTHR47990">
    <property type="entry name" value="2-OXOGLUTARATE (2OG) AND FE(II)-DEPENDENT OXYGENASE SUPERFAMILY PROTEIN-RELATED"/>
    <property type="match status" value="1"/>
</dbReference>
<proteinExistence type="predicted"/>